<protein>
    <submittedName>
        <fullName evidence="2">Uncharacterized protein</fullName>
    </submittedName>
</protein>
<keyword evidence="1" id="KW-0812">Transmembrane</keyword>
<reference evidence="2 3" key="1">
    <citation type="submission" date="2021-12" db="EMBL/GenBank/DDBJ databases">
        <title>Genome sequencing of bacteria with rrn-lacking chromosome and rrn-plasmid.</title>
        <authorList>
            <person name="Anda M."/>
            <person name="Iwasaki W."/>
        </authorList>
    </citation>
    <scope>NUCLEOTIDE SEQUENCE [LARGE SCALE GENOMIC DNA]</scope>
    <source>
        <strain evidence="2 3">NBRC 101262</strain>
    </source>
</reference>
<accession>A0ABM7VE54</accession>
<proteinExistence type="predicted"/>
<evidence type="ECO:0000256" key="1">
    <source>
        <dbReference type="SAM" id="Phobius"/>
    </source>
</evidence>
<dbReference type="Proteomes" id="UP001354989">
    <property type="component" value="Chromosome"/>
</dbReference>
<evidence type="ECO:0000313" key="3">
    <source>
        <dbReference type="Proteomes" id="UP001354989"/>
    </source>
</evidence>
<name>A0ABM7VE54_9BACT</name>
<keyword evidence="3" id="KW-1185">Reference proteome</keyword>
<feature type="transmembrane region" description="Helical" evidence="1">
    <location>
        <begin position="6"/>
        <end position="25"/>
    </location>
</feature>
<dbReference type="EMBL" id="AP025292">
    <property type="protein sequence ID" value="BDC99240.1"/>
    <property type="molecule type" value="Genomic_DNA"/>
</dbReference>
<organism evidence="2 3">
    <name type="scientific">Persicobacter psychrovividus</name>
    <dbReference type="NCBI Taxonomy" id="387638"/>
    <lineage>
        <taxon>Bacteria</taxon>
        <taxon>Pseudomonadati</taxon>
        <taxon>Bacteroidota</taxon>
        <taxon>Cytophagia</taxon>
        <taxon>Cytophagales</taxon>
        <taxon>Persicobacteraceae</taxon>
        <taxon>Persicobacter</taxon>
    </lineage>
</organism>
<gene>
    <name evidence="2" type="ORF">PEPS_15210</name>
</gene>
<keyword evidence="1" id="KW-0472">Membrane</keyword>
<dbReference type="RefSeq" id="WP_338396677.1">
    <property type="nucleotide sequence ID" value="NZ_AP025292.1"/>
</dbReference>
<evidence type="ECO:0000313" key="2">
    <source>
        <dbReference type="EMBL" id="BDC99240.1"/>
    </source>
</evidence>
<sequence>MKKGRYITAVIIALAILVMITHVYVTSYHARMKSNEVVYVYDTLRGVPNPAFYSDWEDFGNWIIEYYKKKEKDTSTVVYLMDTRVLPPNDPVYLVGYTSEDSVMAEVYIDYRIPRQLAQGSTVYVYAKCIHKISPKEWVLKKKQ</sequence>
<keyword evidence="1" id="KW-1133">Transmembrane helix</keyword>